<reference evidence="2 3" key="1">
    <citation type="submission" date="2018-04" db="EMBL/GenBank/DDBJ databases">
        <authorList>
            <person name="Zhang X."/>
            <person name="Yuan J."/>
            <person name="Li F."/>
            <person name="Xiang J."/>
        </authorList>
    </citation>
    <scope>NUCLEOTIDE SEQUENCE [LARGE SCALE GENOMIC DNA]</scope>
    <source>
        <tissue evidence="2">Muscle</tissue>
    </source>
</reference>
<name>A0A3R7PH89_PENVA</name>
<keyword evidence="1" id="KW-1133">Transmembrane helix</keyword>
<sequence length="418" mass="45015">MSVIVSPGEIGLAVVIKGRFAGEEIRLRGREGGRPVLAMGPPRHPPSSFPLFPPPSTAHLLCQPCSFSSLLPSFFLLAASPLPQSSPSSLFLLASLSPLPYLSLFLLALPSSLAFPLPLFSPLGLFQSLLRCPFSPLLFLLLLFPLRIISLHFLALLLSSFFSFLSLSLHSLFHPHVLLLPYILACLSSPPSFLSSYPSFLSLPPYLSLAPSQTSFPFASTFLSPSLTFLSPLSTFLFALPLHFSRLSFIFLSTSLYLSLGLPYLSLGLSYLSLDLPFPFSLPSPTFLPPSPYLSLTLPLPVSRPSSPFRPTYTFLSPTLSLSLALPFLILSPSATSLPPLSIFLSPSPTFLSLAVAGKASGLNTVLYIDPHFGVRGNPYALPRLSLPTSPPLTPPLSLVSLVSSFSPPTPLFLLLPL</sequence>
<keyword evidence="3" id="KW-1185">Reference proteome</keyword>
<protein>
    <submittedName>
        <fullName evidence="2">Uncharacterized protein</fullName>
    </submittedName>
</protein>
<dbReference type="AlphaFoldDB" id="A0A3R7PH89"/>
<feature type="transmembrane region" description="Helical" evidence="1">
    <location>
        <begin position="218"/>
        <end position="240"/>
    </location>
</feature>
<feature type="transmembrane region" description="Helical" evidence="1">
    <location>
        <begin position="247"/>
        <end position="272"/>
    </location>
</feature>
<dbReference type="EMBL" id="QCYY01002936">
    <property type="protein sequence ID" value="ROT66410.1"/>
    <property type="molecule type" value="Genomic_DNA"/>
</dbReference>
<evidence type="ECO:0000313" key="3">
    <source>
        <dbReference type="Proteomes" id="UP000283509"/>
    </source>
</evidence>
<keyword evidence="1" id="KW-0812">Transmembrane</keyword>
<comment type="caution">
    <text evidence="2">The sequence shown here is derived from an EMBL/GenBank/DDBJ whole genome shotgun (WGS) entry which is preliminary data.</text>
</comment>
<keyword evidence="1" id="KW-0472">Membrane</keyword>
<organism evidence="2 3">
    <name type="scientific">Penaeus vannamei</name>
    <name type="common">Whiteleg shrimp</name>
    <name type="synonym">Litopenaeus vannamei</name>
    <dbReference type="NCBI Taxonomy" id="6689"/>
    <lineage>
        <taxon>Eukaryota</taxon>
        <taxon>Metazoa</taxon>
        <taxon>Ecdysozoa</taxon>
        <taxon>Arthropoda</taxon>
        <taxon>Crustacea</taxon>
        <taxon>Multicrustacea</taxon>
        <taxon>Malacostraca</taxon>
        <taxon>Eumalacostraca</taxon>
        <taxon>Eucarida</taxon>
        <taxon>Decapoda</taxon>
        <taxon>Dendrobranchiata</taxon>
        <taxon>Penaeoidea</taxon>
        <taxon>Penaeidae</taxon>
        <taxon>Penaeus</taxon>
    </lineage>
</organism>
<feature type="transmembrane region" description="Helical" evidence="1">
    <location>
        <begin position="137"/>
        <end position="165"/>
    </location>
</feature>
<feature type="transmembrane region" description="Helical" evidence="1">
    <location>
        <begin position="177"/>
        <end position="198"/>
    </location>
</feature>
<proteinExistence type="predicted"/>
<reference evidence="2 3" key="2">
    <citation type="submission" date="2019-01" db="EMBL/GenBank/DDBJ databases">
        <title>The decoding of complex shrimp genome reveals the adaptation for benthos swimmer, frequently molting mechanism and breeding impact on genome.</title>
        <authorList>
            <person name="Sun Y."/>
            <person name="Gao Y."/>
            <person name="Yu Y."/>
        </authorList>
    </citation>
    <scope>NUCLEOTIDE SEQUENCE [LARGE SCALE GENOMIC DNA]</scope>
    <source>
        <tissue evidence="2">Muscle</tissue>
    </source>
</reference>
<evidence type="ECO:0000313" key="2">
    <source>
        <dbReference type="EMBL" id="ROT66410.1"/>
    </source>
</evidence>
<feature type="transmembrane region" description="Helical" evidence="1">
    <location>
        <begin position="90"/>
        <end position="117"/>
    </location>
</feature>
<evidence type="ECO:0000256" key="1">
    <source>
        <dbReference type="SAM" id="Phobius"/>
    </source>
</evidence>
<dbReference type="Proteomes" id="UP000283509">
    <property type="component" value="Unassembled WGS sequence"/>
</dbReference>
<accession>A0A3R7PH89</accession>
<gene>
    <name evidence="2" type="ORF">C7M84_015545</name>
</gene>